<sequence>MQKHSQQEECTTCLPLIQLANEISEHGLCKVSLLFRKLFSSVKYQSDKAIKRLMQLPVAVFLLELQGPGSQTLFVTELHPGINYLAFSKVAQQFLLLKNVSNKSEVETNMPKESLSLLCNLASSETDRLLIKYTACKSMGLSAKAARALYGFQNFHEQEEKIMDAIETTHSIRNTVTELAKAENTASLRALGIPVLDESESESMDESDSSVSDNDCVEWQSEHGDSEDEIQGEKHGNESCEASLEPSNLQAIPSSDMIHSGSVDPDTMNKSKATDDCMTFAPSFDHMVLILQENELNWFAFVIELKNVIAGYSPESFNQLLIDFAFYLSSSDVTVEEEKLIEESRQAYLETERRQYHTEESADIVSDDESDVVNPDDWLSVTGLDTEAAKEMIVKQRKIYKRKKRTRAVKAVTESRLLRKRLPNRVPNILLKYPNIGDEIEKFVRERKIGADAWRRTGVLTFTYGKTVEGMEPNLDMGQWSSSVWQGTVEDYLPVVTKVSSYLFMSTGTTKEVCCGVVKAHTLFEKSPAQHMADLQMLEENPEFASIFQDKYVECIRVDGCSDEAPSHEEVQFYWSERHLIKGNSCIVVTTRHSGGSYLNRVELLNGCLAVAHSNLFIPSTLGGPCYMEKGLDKEQLANNLELAMDVHIKKVDGAPCAQQPIRLEQIENMQTI</sequence>
<name>A0A9X0CZ03_9CNID</name>
<dbReference type="OrthoDB" id="5984439at2759"/>
<organism evidence="2 3">
    <name type="scientific">Desmophyllum pertusum</name>
    <dbReference type="NCBI Taxonomy" id="174260"/>
    <lineage>
        <taxon>Eukaryota</taxon>
        <taxon>Metazoa</taxon>
        <taxon>Cnidaria</taxon>
        <taxon>Anthozoa</taxon>
        <taxon>Hexacorallia</taxon>
        <taxon>Scleractinia</taxon>
        <taxon>Caryophylliina</taxon>
        <taxon>Caryophylliidae</taxon>
        <taxon>Desmophyllum</taxon>
    </lineage>
</organism>
<comment type="caution">
    <text evidence="2">The sequence shown here is derived from an EMBL/GenBank/DDBJ whole genome shotgun (WGS) entry which is preliminary data.</text>
</comment>
<gene>
    <name evidence="2" type="ORF">OS493_007064</name>
</gene>
<evidence type="ECO:0000256" key="1">
    <source>
        <dbReference type="SAM" id="MobiDB-lite"/>
    </source>
</evidence>
<dbReference type="AlphaFoldDB" id="A0A9X0CZ03"/>
<proteinExistence type="predicted"/>
<protein>
    <submittedName>
        <fullName evidence="2">Uncharacterized protein</fullName>
    </submittedName>
</protein>
<feature type="compositionally biased region" description="Acidic residues" evidence="1">
    <location>
        <begin position="197"/>
        <end position="208"/>
    </location>
</feature>
<evidence type="ECO:0000313" key="2">
    <source>
        <dbReference type="EMBL" id="KAJ7380696.1"/>
    </source>
</evidence>
<accession>A0A9X0CZ03</accession>
<feature type="region of interest" description="Disordered" evidence="1">
    <location>
        <begin position="194"/>
        <end position="246"/>
    </location>
</feature>
<keyword evidence="3" id="KW-1185">Reference proteome</keyword>
<dbReference type="EMBL" id="MU826352">
    <property type="protein sequence ID" value="KAJ7380696.1"/>
    <property type="molecule type" value="Genomic_DNA"/>
</dbReference>
<evidence type="ECO:0000313" key="3">
    <source>
        <dbReference type="Proteomes" id="UP001163046"/>
    </source>
</evidence>
<dbReference type="Proteomes" id="UP001163046">
    <property type="component" value="Unassembled WGS sequence"/>
</dbReference>
<feature type="region of interest" description="Disordered" evidence="1">
    <location>
        <begin position="251"/>
        <end position="270"/>
    </location>
</feature>
<reference evidence="2" key="1">
    <citation type="submission" date="2023-01" db="EMBL/GenBank/DDBJ databases">
        <title>Genome assembly of the deep-sea coral Lophelia pertusa.</title>
        <authorList>
            <person name="Herrera S."/>
            <person name="Cordes E."/>
        </authorList>
    </citation>
    <scope>NUCLEOTIDE SEQUENCE</scope>
    <source>
        <strain evidence="2">USNM1676648</strain>
        <tissue evidence="2">Polyp</tissue>
    </source>
</reference>